<dbReference type="InterPro" id="IPR042259">
    <property type="entry name" value="Raco-like_middle_sf"/>
</dbReference>
<dbReference type="InterPro" id="IPR001041">
    <property type="entry name" value="2Fe-2S_ferredoxin-type"/>
</dbReference>
<dbReference type="Proteomes" id="UP000262583">
    <property type="component" value="Chromosome"/>
</dbReference>
<evidence type="ECO:0000259" key="1">
    <source>
        <dbReference type="PROSITE" id="PS51085"/>
    </source>
</evidence>
<dbReference type="Pfam" id="PF17651">
    <property type="entry name" value="Raco_middle"/>
    <property type="match status" value="1"/>
</dbReference>
<dbReference type="PANTHER" id="PTHR42895:SF2">
    <property type="entry name" value="IRON-SULFUR CLUSTER PROTEIN"/>
    <property type="match status" value="1"/>
</dbReference>
<protein>
    <submittedName>
        <fullName evidence="2">Methyltransferase corrinoid activation protein</fullName>
    </submittedName>
</protein>
<dbReference type="Gene3D" id="3.30.420.480">
    <property type="entry name" value="Domain of unknown function (DUF4445)"/>
    <property type="match status" value="1"/>
</dbReference>
<feature type="domain" description="2Fe-2S ferredoxin-type" evidence="1">
    <location>
        <begin position="1"/>
        <end position="94"/>
    </location>
</feature>
<dbReference type="AlphaFoldDB" id="A0A2Z4Y6D3"/>
<name>A0A2Z4Y6D3_SUMC1</name>
<dbReference type="CDD" id="cd00207">
    <property type="entry name" value="fer2"/>
    <property type="match status" value="1"/>
</dbReference>
<dbReference type="SUPFAM" id="SSF53067">
    <property type="entry name" value="Actin-like ATPase domain"/>
    <property type="match status" value="1"/>
</dbReference>
<dbReference type="InterPro" id="IPR052911">
    <property type="entry name" value="Corrinoid_activation_enz"/>
</dbReference>
<proteinExistence type="predicted"/>
<dbReference type="KEGG" id="schv:BRCON_1306"/>
<keyword evidence="2" id="KW-0808">Transferase</keyword>
<dbReference type="PANTHER" id="PTHR42895">
    <property type="entry name" value="IRON-SULFUR CLUSTER-BINDING PROTEIN-RELATED"/>
    <property type="match status" value="1"/>
</dbReference>
<dbReference type="InterPro" id="IPR012675">
    <property type="entry name" value="Beta-grasp_dom_sf"/>
</dbReference>
<dbReference type="PROSITE" id="PS51085">
    <property type="entry name" value="2FE2S_FER_2"/>
    <property type="match status" value="1"/>
</dbReference>
<dbReference type="InterPro" id="IPR043129">
    <property type="entry name" value="ATPase_NBD"/>
</dbReference>
<gene>
    <name evidence="2" type="ORF">BRCON_1306</name>
</gene>
<dbReference type="Gene3D" id="3.10.20.30">
    <property type="match status" value="1"/>
</dbReference>
<keyword evidence="2" id="KW-0489">Methyltransferase</keyword>
<evidence type="ECO:0000313" key="3">
    <source>
        <dbReference type="Proteomes" id="UP000262583"/>
    </source>
</evidence>
<dbReference type="InterPro" id="IPR036010">
    <property type="entry name" value="2Fe-2S_ferredoxin-like_sf"/>
</dbReference>
<dbReference type="GO" id="GO:0032259">
    <property type="term" value="P:methylation"/>
    <property type="evidence" value="ECO:0007669"/>
    <property type="project" value="UniProtKB-KW"/>
</dbReference>
<dbReference type="Pfam" id="PF14574">
    <property type="entry name" value="RACo_C_ter"/>
    <property type="match status" value="1"/>
</dbReference>
<dbReference type="Pfam" id="PF00111">
    <property type="entry name" value="Fer2"/>
    <property type="match status" value="1"/>
</dbReference>
<accession>A0A2Z4Y6D3</accession>
<dbReference type="EMBL" id="CP030759">
    <property type="protein sequence ID" value="AXA36083.1"/>
    <property type="molecule type" value="Genomic_DNA"/>
</dbReference>
<dbReference type="InterPro" id="IPR027980">
    <property type="entry name" value="RACo_C"/>
</dbReference>
<dbReference type="SUPFAM" id="SSF54292">
    <property type="entry name" value="2Fe-2S ferredoxin-like"/>
    <property type="match status" value="1"/>
</dbReference>
<sequence>MQIVLRIQPEGTQVLIPASLPLPEALLTAGTAIALPCGGKGTCGRCRVRFLGTAPVPTPEEFAEVSSNELEAGWRLACRHILTDSAEIYVPPSSQWVPAKDFFAQMPAVWAHRYRRFLLRVPNHCSLQSEDLRAYVNEHLRQHGHTHPTWLGRAPLDLPKSLSYTPTRLQVDLYDDYVLRVHISERAATRSPLGLAVDVGTTTLAAALVDLETGEVLAADSTLNPQARVGADVMSRIRYAMESPEGTMRLHEAVVRGIEELSRRLIQSTPHAYKDILVAVAVGNPTMMHTLFGESPQSLGQAPYFGLWYGPRIEAVSCGQFELLPHLLLVGGPMISGHVGADLVAAVVATGLLAQPQPVLLLDIGTNCELALWDGQTLWVTSAPAGPAFEAATISSGMRAEPGAIDHVAFTSDGQVLIHTIGGGPPKGICGAGLIDVLALLLEIEGVDAAGNLQPARECVESLRIQPSAHGPIYELSIFAHGSQVPVTLTQADVRALQLAKSAIRAALEVLLHESQITPAKLTRIYLAGSFGAHLRASSLQRIGVLPEDVAPDRILSVGNAAGAGVVHMLCRREAWEQALQVARSAKYVELAGMPLFDELFIEHMQFPSRP</sequence>
<dbReference type="GO" id="GO:0008168">
    <property type="term" value="F:methyltransferase activity"/>
    <property type="evidence" value="ECO:0007669"/>
    <property type="project" value="UniProtKB-KW"/>
</dbReference>
<evidence type="ECO:0000313" key="2">
    <source>
        <dbReference type="EMBL" id="AXA36083.1"/>
    </source>
</evidence>
<reference evidence="2 3" key="1">
    <citation type="submission" date="2018-05" db="EMBL/GenBank/DDBJ databases">
        <title>A metagenomic window into the 2 km-deep terrestrial subsurface aquifer revealed taxonomically and functionally diverse microbial community comprising novel uncultured bacterial lineages.</title>
        <authorList>
            <person name="Kadnikov V.V."/>
            <person name="Mardanov A.V."/>
            <person name="Beletsky A.V."/>
            <person name="Banks D."/>
            <person name="Pimenov N.V."/>
            <person name="Frank Y.A."/>
            <person name="Karnachuk O.V."/>
            <person name="Ravin N.V."/>
        </authorList>
    </citation>
    <scope>NUCLEOTIDE SEQUENCE [LARGE SCALE GENOMIC DNA]</scope>
    <source>
        <strain evidence="2">BY</strain>
    </source>
</reference>
<dbReference type="GO" id="GO:0051536">
    <property type="term" value="F:iron-sulfur cluster binding"/>
    <property type="evidence" value="ECO:0007669"/>
    <property type="project" value="InterPro"/>
</dbReference>
<organism evidence="2 3">
    <name type="scientific">Sumerlaea chitinivorans</name>
    <dbReference type="NCBI Taxonomy" id="2250252"/>
    <lineage>
        <taxon>Bacteria</taxon>
        <taxon>Candidatus Sumerlaeota</taxon>
        <taxon>Candidatus Sumerlaeia</taxon>
        <taxon>Candidatus Sumerlaeales</taxon>
        <taxon>Candidatus Sumerlaeaceae</taxon>
        <taxon>Candidatus Sumerlaea</taxon>
    </lineage>
</organism>
<dbReference type="InterPro" id="IPR041414">
    <property type="entry name" value="Raco-like_middle"/>
</dbReference>